<name>A0ABN1UQU4_9ACTN</name>
<organism evidence="1 2">
    <name type="scientific">Nocardioides aquiterrae</name>
    <dbReference type="NCBI Taxonomy" id="203799"/>
    <lineage>
        <taxon>Bacteria</taxon>
        <taxon>Bacillati</taxon>
        <taxon>Actinomycetota</taxon>
        <taxon>Actinomycetes</taxon>
        <taxon>Propionibacteriales</taxon>
        <taxon>Nocardioidaceae</taxon>
        <taxon>Nocardioides</taxon>
    </lineage>
</organism>
<dbReference type="RefSeq" id="WP_343910078.1">
    <property type="nucleotide sequence ID" value="NZ_BAAAJE010000028.1"/>
</dbReference>
<dbReference type="InterPro" id="IPR013320">
    <property type="entry name" value="ConA-like_dom_sf"/>
</dbReference>
<dbReference type="SUPFAM" id="SSF49899">
    <property type="entry name" value="Concanavalin A-like lectins/glucanases"/>
    <property type="match status" value="1"/>
</dbReference>
<evidence type="ECO:0000313" key="2">
    <source>
        <dbReference type="Proteomes" id="UP001499979"/>
    </source>
</evidence>
<comment type="caution">
    <text evidence="1">The sequence shown here is derived from an EMBL/GenBank/DDBJ whole genome shotgun (WGS) entry which is preliminary data.</text>
</comment>
<reference evidence="1 2" key="1">
    <citation type="journal article" date="2019" name="Int. J. Syst. Evol. Microbiol.">
        <title>The Global Catalogue of Microorganisms (GCM) 10K type strain sequencing project: providing services to taxonomists for standard genome sequencing and annotation.</title>
        <authorList>
            <consortium name="The Broad Institute Genomics Platform"/>
            <consortium name="The Broad Institute Genome Sequencing Center for Infectious Disease"/>
            <person name="Wu L."/>
            <person name="Ma J."/>
        </authorList>
    </citation>
    <scope>NUCLEOTIDE SEQUENCE [LARGE SCALE GENOMIC DNA]</scope>
    <source>
        <strain evidence="1 2">JCM 11813</strain>
    </source>
</reference>
<dbReference type="Gene3D" id="2.60.120.200">
    <property type="match status" value="1"/>
</dbReference>
<proteinExistence type="predicted"/>
<protein>
    <recommendedName>
        <fullName evidence="3">GH16 domain-containing protein</fullName>
    </recommendedName>
</protein>
<gene>
    <name evidence="1" type="ORF">GCM10009606_42920</name>
</gene>
<evidence type="ECO:0000313" key="1">
    <source>
        <dbReference type="EMBL" id="GAA1160312.1"/>
    </source>
</evidence>
<dbReference type="Proteomes" id="UP001499979">
    <property type="component" value="Unassembled WGS sequence"/>
</dbReference>
<dbReference type="EMBL" id="BAAAJE010000028">
    <property type="protein sequence ID" value="GAA1160312.1"/>
    <property type="molecule type" value="Genomic_DNA"/>
</dbReference>
<sequence>MLPFSSLRTPDRSRRWLVALAALVPVLTGLALVTLPPAAPAHARARAGAPALSVSPATYVGGQRLTWTGSVGAPGARTLVLQLHMGRPGDRWTTVDGFRARTRADGSFSFSYPAPGMFNIRYRVKAGRHLSPSRLFVAKTQDLTLRVTGQPPNNTGEPALVPAGRAFGITVDTTPDDIFRSPSSRGLPVFAGRTLTLQRRVDGDTWSKVATTTVGDDGLGRFAGLTEEPGVAVFRVREEDYREDGNAIGWTQSFPLYVYVGPEAAARYEELRRAALASVSLPPPGSAMFGSGAPTPTASERYRWYPLYWDFAWEHGQSLTGGPTRGTRDRGHWVDYTDGAGRVSKQNGQLTLDSKRFYGAGPGDFGTTRATLHGNAAAQGRWEARMRIRGAYESGGRAYGVLAELVPAKAADYDCGKHNIEIARITPFSRRVQFGVRSPKYRWSGATTASATPLRSAYAVAVEVSGTHITWFLDGKPVGSVTDRAAIPGVPMTLRLSLEGDGQQEMNQASLVSDWQRGFPIDSGRPTVSGHRLSRHAARGC</sequence>
<keyword evidence="2" id="KW-1185">Reference proteome</keyword>
<evidence type="ECO:0008006" key="3">
    <source>
        <dbReference type="Google" id="ProtNLM"/>
    </source>
</evidence>
<accession>A0ABN1UQU4</accession>